<dbReference type="RefSeq" id="WP_131013136.1">
    <property type="nucleotide sequence ID" value="NZ_SIRE01000006.1"/>
</dbReference>
<dbReference type="Gene3D" id="3.40.50.720">
    <property type="entry name" value="NAD(P)-binding Rossmann-like Domain"/>
    <property type="match status" value="2"/>
</dbReference>
<dbReference type="Proteomes" id="UP000293142">
    <property type="component" value="Unassembled WGS sequence"/>
</dbReference>
<dbReference type="SUPFAM" id="SSF52283">
    <property type="entry name" value="Formate/glycerate dehydrogenase catalytic domain-like"/>
    <property type="match status" value="1"/>
</dbReference>
<accession>A0A4Q9DVA3</accession>
<dbReference type="InterPro" id="IPR029753">
    <property type="entry name" value="D-isomer_DH_CS"/>
</dbReference>
<keyword evidence="1" id="KW-0560">Oxidoreductase</keyword>
<sequence>MSNANTIRTVLATVPYTGWHLEKLRNAFGPEVHFIHLSKDDTAGIAEALEEADVAILQSDLDERYLAAPKLRWIHCDHSGLNKSARPEVFERGLQVTGSAGRSGPVLAEHIFFLTLSLIYDAHGLHDAQKEHRWRGIPGYEERRGLYGKTMGIIGMGFTGKELAVRAKAFGMRVLGYRRSVTEPPAGVDKLFCADRGETIDELLRESDVVVLAVRLSDETHHLIGEAELQAMKNTAYLINMARGLVIDEQALIHALHQGIIGGAGLDTFAQEPLPADNPLWDAPNLVITPHCTPEMPDLTARSLDIICDNIVRYREGRPLLNELVPNDVYTK</sequence>
<dbReference type="PANTHER" id="PTHR43333">
    <property type="entry name" value="2-HACID_DH_C DOMAIN-CONTAINING PROTEIN"/>
    <property type="match status" value="1"/>
</dbReference>
<comment type="caution">
    <text evidence="4">The sequence shown here is derived from an EMBL/GenBank/DDBJ whole genome shotgun (WGS) entry which is preliminary data.</text>
</comment>
<name>A0A4Q9DVA3_9BACL</name>
<feature type="domain" description="D-isomer specific 2-hydroxyacid dehydrogenase NAD-binding" evidence="3">
    <location>
        <begin position="114"/>
        <end position="292"/>
    </location>
</feature>
<reference evidence="4 5" key="1">
    <citation type="submission" date="2019-02" db="EMBL/GenBank/DDBJ databases">
        <title>Paenibacillus sp. nov., isolated from surface-sterilized tissue of Thalictrum simplex L.</title>
        <authorList>
            <person name="Tuo L."/>
        </authorList>
    </citation>
    <scope>NUCLEOTIDE SEQUENCE [LARGE SCALE GENOMIC DNA]</scope>
    <source>
        <strain evidence="4 5">N2SHLJ1</strain>
    </source>
</reference>
<proteinExistence type="predicted"/>
<dbReference type="GO" id="GO:0016616">
    <property type="term" value="F:oxidoreductase activity, acting on the CH-OH group of donors, NAD or NADP as acceptor"/>
    <property type="evidence" value="ECO:0007669"/>
    <property type="project" value="UniProtKB-ARBA"/>
</dbReference>
<evidence type="ECO:0000259" key="3">
    <source>
        <dbReference type="Pfam" id="PF02826"/>
    </source>
</evidence>
<keyword evidence="2" id="KW-0520">NAD</keyword>
<evidence type="ECO:0000256" key="1">
    <source>
        <dbReference type="ARBA" id="ARBA00023002"/>
    </source>
</evidence>
<dbReference type="OrthoDB" id="9805416at2"/>
<gene>
    <name evidence="4" type="ORF">EYB31_09860</name>
</gene>
<organism evidence="4 5">
    <name type="scientific">Paenibacillus thalictri</name>
    <dbReference type="NCBI Taxonomy" id="2527873"/>
    <lineage>
        <taxon>Bacteria</taxon>
        <taxon>Bacillati</taxon>
        <taxon>Bacillota</taxon>
        <taxon>Bacilli</taxon>
        <taxon>Bacillales</taxon>
        <taxon>Paenibacillaceae</taxon>
        <taxon>Paenibacillus</taxon>
    </lineage>
</organism>
<dbReference type="InterPro" id="IPR036291">
    <property type="entry name" value="NAD(P)-bd_dom_sf"/>
</dbReference>
<dbReference type="PANTHER" id="PTHR43333:SF1">
    <property type="entry name" value="D-ISOMER SPECIFIC 2-HYDROXYACID DEHYDROGENASE NAD-BINDING DOMAIN-CONTAINING PROTEIN"/>
    <property type="match status" value="1"/>
</dbReference>
<protein>
    <submittedName>
        <fullName evidence="4">D-2-hydroxyacid dehydrogenase</fullName>
    </submittedName>
</protein>
<dbReference type="GO" id="GO:0051287">
    <property type="term" value="F:NAD binding"/>
    <property type="evidence" value="ECO:0007669"/>
    <property type="project" value="InterPro"/>
</dbReference>
<evidence type="ECO:0000313" key="4">
    <source>
        <dbReference type="EMBL" id="TBL79890.1"/>
    </source>
</evidence>
<dbReference type="SUPFAM" id="SSF51735">
    <property type="entry name" value="NAD(P)-binding Rossmann-fold domains"/>
    <property type="match status" value="1"/>
</dbReference>
<dbReference type="InterPro" id="IPR006140">
    <property type="entry name" value="D-isomer_DH_NAD-bd"/>
</dbReference>
<dbReference type="PROSITE" id="PS00671">
    <property type="entry name" value="D_2_HYDROXYACID_DH_3"/>
    <property type="match status" value="1"/>
</dbReference>
<evidence type="ECO:0000313" key="5">
    <source>
        <dbReference type="Proteomes" id="UP000293142"/>
    </source>
</evidence>
<keyword evidence="5" id="KW-1185">Reference proteome</keyword>
<dbReference type="Pfam" id="PF02826">
    <property type="entry name" value="2-Hacid_dh_C"/>
    <property type="match status" value="1"/>
</dbReference>
<dbReference type="AlphaFoldDB" id="A0A4Q9DVA3"/>
<dbReference type="EMBL" id="SIRE01000006">
    <property type="protein sequence ID" value="TBL79890.1"/>
    <property type="molecule type" value="Genomic_DNA"/>
</dbReference>
<dbReference type="CDD" id="cd05300">
    <property type="entry name" value="2-Hacid_dh_1"/>
    <property type="match status" value="1"/>
</dbReference>
<evidence type="ECO:0000256" key="2">
    <source>
        <dbReference type="ARBA" id="ARBA00023027"/>
    </source>
</evidence>